<evidence type="ECO:0000313" key="2">
    <source>
        <dbReference type="Proteomes" id="UP000242317"/>
    </source>
</evidence>
<dbReference type="GO" id="GO:0019068">
    <property type="term" value="P:virion assembly"/>
    <property type="evidence" value="ECO:0007669"/>
    <property type="project" value="InterPro"/>
</dbReference>
<dbReference type="Pfam" id="PF05354">
    <property type="entry name" value="Phage_attach"/>
    <property type="match status" value="1"/>
</dbReference>
<dbReference type="InterPro" id="IPR008018">
    <property type="entry name" value="Phage_tail_attach_FII"/>
</dbReference>
<reference evidence="2" key="1">
    <citation type="submission" date="2016-09" db="EMBL/GenBank/DDBJ databases">
        <authorList>
            <person name="Varghese N."/>
            <person name="Submissions S."/>
        </authorList>
    </citation>
    <scope>NUCLEOTIDE SEQUENCE [LARGE SCALE GENOMIC DNA]</scope>
    <source>
        <strain evidence="2">ANC 3699</strain>
    </source>
</reference>
<dbReference type="AlphaFoldDB" id="A0A1G6JCV6"/>
<dbReference type="Gene3D" id="2.40.10.180">
    <property type="entry name" value="Phage tail proteins"/>
    <property type="match status" value="1"/>
</dbReference>
<dbReference type="EMBL" id="FMYK01000003">
    <property type="protein sequence ID" value="SDC16499.1"/>
    <property type="molecule type" value="Genomic_DNA"/>
</dbReference>
<protein>
    <submittedName>
        <fullName evidence="1">Uncharacterized protein</fullName>
    </submittedName>
</protein>
<gene>
    <name evidence="1" type="ORF">SAMN05421749_103313</name>
</gene>
<proteinExistence type="predicted"/>
<keyword evidence="2" id="KW-1185">Reference proteome</keyword>
<dbReference type="OrthoDB" id="6691341at2"/>
<sequence length="115" mass="12677">MPSWENLDVFLQHDVAGGFALTATVVFESQKSADASATPESKPITGIFDEQYLNADLGEYEVDSAQPRFLCKSVDVQGVKRGDELYVDGRAYFIMTYPQHDGTGLAVLKLEPKDD</sequence>
<organism evidence="1 2">
    <name type="scientific">Acinetobacter marinus</name>
    <dbReference type="NCBI Taxonomy" id="281375"/>
    <lineage>
        <taxon>Bacteria</taxon>
        <taxon>Pseudomonadati</taxon>
        <taxon>Pseudomonadota</taxon>
        <taxon>Gammaproteobacteria</taxon>
        <taxon>Moraxellales</taxon>
        <taxon>Moraxellaceae</taxon>
        <taxon>Acinetobacter</taxon>
    </lineage>
</organism>
<evidence type="ECO:0000313" key="1">
    <source>
        <dbReference type="EMBL" id="SDC16499.1"/>
    </source>
</evidence>
<name>A0A1G6JCV6_9GAMM</name>
<dbReference type="Proteomes" id="UP000242317">
    <property type="component" value="Unassembled WGS sequence"/>
</dbReference>
<dbReference type="RefSeq" id="WP_092618208.1">
    <property type="nucleotide sequence ID" value="NZ_FMYK01000003.1"/>
</dbReference>
<dbReference type="InterPro" id="IPR053734">
    <property type="entry name" value="Phage_Head-Tail_Connect_sf"/>
</dbReference>
<accession>A0A1G6JCV6</accession>